<dbReference type="Pfam" id="PF01975">
    <property type="entry name" value="SurE"/>
    <property type="match status" value="1"/>
</dbReference>
<dbReference type="InterPro" id="IPR002828">
    <property type="entry name" value="SurE-like_Pase/nucleotidase"/>
</dbReference>
<sequence length="264" mass="27672">MRILISNDDGIDAPGIAALATAAADFGDIVVAAPDSVQSGAGHGITVHHPLTVQPREFCIDVDGGKKMVPGFSIDGRPADCVRLAVRELLDEPVDLVLSGINDGANDGVCVFYSGTVAAAAEAAILGIPAVAFSARTTRPAIDFAAAAVHCRGVLGRLLDVGLAPGDLVNVNIPNLTKPGWPKGVRVARMSTAELQDTYDLLDESNGQRVYKIGGDYDLGFDGHDTDSVALREGYITVTPLRVDMTCHDRLAKWLGQNWGGDDA</sequence>
<proteinExistence type="inferred from homology"/>
<dbReference type="PANTHER" id="PTHR30457:SF12">
    <property type="entry name" value="5'_3'-NUCLEOTIDASE SURE"/>
    <property type="match status" value="1"/>
</dbReference>
<keyword evidence="4" id="KW-0547">Nucleotide-binding</keyword>
<keyword evidence="2" id="KW-0963">Cytoplasm</keyword>
<evidence type="ECO:0000256" key="3">
    <source>
        <dbReference type="ARBA" id="ARBA00022723"/>
    </source>
</evidence>
<comment type="similarity">
    <text evidence="1">Belongs to the SurE nucleotidase family.</text>
</comment>
<dbReference type="InterPro" id="IPR036523">
    <property type="entry name" value="SurE-like_sf"/>
</dbReference>
<evidence type="ECO:0000256" key="1">
    <source>
        <dbReference type="ARBA" id="ARBA00011062"/>
    </source>
</evidence>
<dbReference type="GO" id="GO:0008254">
    <property type="term" value="F:3'-nucleotidase activity"/>
    <property type="evidence" value="ECO:0007669"/>
    <property type="project" value="TreeGrafter"/>
</dbReference>
<dbReference type="Gene3D" id="3.40.1210.10">
    <property type="entry name" value="Survival protein SurE-like phosphatase/nucleotidase"/>
    <property type="match status" value="1"/>
</dbReference>
<keyword evidence="3" id="KW-0479">Metal-binding</keyword>
<evidence type="ECO:0000313" key="7">
    <source>
        <dbReference type="EMBL" id="KKN83773.1"/>
    </source>
</evidence>
<keyword evidence="5" id="KW-0378">Hydrolase</keyword>
<organism evidence="7">
    <name type="scientific">marine sediment metagenome</name>
    <dbReference type="NCBI Taxonomy" id="412755"/>
    <lineage>
        <taxon>unclassified sequences</taxon>
        <taxon>metagenomes</taxon>
        <taxon>ecological metagenomes</taxon>
    </lineage>
</organism>
<gene>
    <name evidence="7" type="ORF">LCGC14_0295980</name>
</gene>
<dbReference type="GO" id="GO:0000166">
    <property type="term" value="F:nucleotide binding"/>
    <property type="evidence" value="ECO:0007669"/>
    <property type="project" value="UniProtKB-KW"/>
</dbReference>
<dbReference type="NCBIfam" id="TIGR00087">
    <property type="entry name" value="surE"/>
    <property type="match status" value="1"/>
</dbReference>
<comment type="caution">
    <text evidence="7">The sequence shown here is derived from an EMBL/GenBank/DDBJ whole genome shotgun (WGS) entry which is preliminary data.</text>
</comment>
<dbReference type="GO" id="GO:0046872">
    <property type="term" value="F:metal ion binding"/>
    <property type="evidence" value="ECO:0007669"/>
    <property type="project" value="UniProtKB-KW"/>
</dbReference>
<protein>
    <recommendedName>
        <fullName evidence="6">Survival protein SurE-like phosphatase/nucleotidase domain-containing protein</fullName>
    </recommendedName>
</protein>
<evidence type="ECO:0000256" key="4">
    <source>
        <dbReference type="ARBA" id="ARBA00022741"/>
    </source>
</evidence>
<dbReference type="AlphaFoldDB" id="A0A0F9WXQ0"/>
<accession>A0A0F9WXQ0</accession>
<name>A0A0F9WXQ0_9ZZZZ</name>
<dbReference type="GO" id="GO:0008253">
    <property type="term" value="F:5'-nucleotidase activity"/>
    <property type="evidence" value="ECO:0007669"/>
    <property type="project" value="TreeGrafter"/>
</dbReference>
<dbReference type="InterPro" id="IPR030048">
    <property type="entry name" value="SurE"/>
</dbReference>
<reference evidence="7" key="1">
    <citation type="journal article" date="2015" name="Nature">
        <title>Complex archaea that bridge the gap between prokaryotes and eukaryotes.</title>
        <authorList>
            <person name="Spang A."/>
            <person name="Saw J.H."/>
            <person name="Jorgensen S.L."/>
            <person name="Zaremba-Niedzwiedzka K."/>
            <person name="Martijn J."/>
            <person name="Lind A.E."/>
            <person name="van Eijk R."/>
            <person name="Schleper C."/>
            <person name="Guy L."/>
            <person name="Ettema T.J."/>
        </authorList>
    </citation>
    <scope>NUCLEOTIDE SEQUENCE</scope>
</reference>
<evidence type="ECO:0000256" key="2">
    <source>
        <dbReference type="ARBA" id="ARBA00022490"/>
    </source>
</evidence>
<dbReference type="SUPFAM" id="SSF64167">
    <property type="entry name" value="SurE-like"/>
    <property type="match status" value="1"/>
</dbReference>
<dbReference type="PANTHER" id="PTHR30457">
    <property type="entry name" value="5'-NUCLEOTIDASE SURE"/>
    <property type="match status" value="1"/>
</dbReference>
<feature type="domain" description="Survival protein SurE-like phosphatase/nucleotidase" evidence="6">
    <location>
        <begin position="3"/>
        <end position="195"/>
    </location>
</feature>
<dbReference type="HAMAP" id="MF_00060">
    <property type="entry name" value="SurE"/>
    <property type="match status" value="1"/>
</dbReference>
<dbReference type="GO" id="GO:0004309">
    <property type="term" value="F:exopolyphosphatase activity"/>
    <property type="evidence" value="ECO:0007669"/>
    <property type="project" value="TreeGrafter"/>
</dbReference>
<dbReference type="EMBL" id="LAZR01000180">
    <property type="protein sequence ID" value="KKN83773.1"/>
    <property type="molecule type" value="Genomic_DNA"/>
</dbReference>
<evidence type="ECO:0000259" key="6">
    <source>
        <dbReference type="Pfam" id="PF01975"/>
    </source>
</evidence>
<evidence type="ECO:0000256" key="5">
    <source>
        <dbReference type="ARBA" id="ARBA00022801"/>
    </source>
</evidence>